<dbReference type="AlphaFoldDB" id="A0AAD4R9A8"/>
<evidence type="ECO:0000313" key="2">
    <source>
        <dbReference type="EMBL" id="KAI1725940.1"/>
    </source>
</evidence>
<dbReference type="EMBL" id="JAKKPZ010000002">
    <property type="protein sequence ID" value="KAI1725940.1"/>
    <property type="molecule type" value="Genomic_DNA"/>
</dbReference>
<sequence length="143" mass="17794">MICPKLLRLCRPYESLSRRVHADKPRDWDNDPFLKFFTTKKKPYHEEIDNKFLKWWNRTFALQPANAFYLCMGFFVFYCYLPRLYHIYPKLTLSDEEFQEWSSRLDYISEERKHYRAFYIPLYHDFVPSREEVYKLEKQKPKP</sequence>
<protein>
    <recommendedName>
        <fullName evidence="4">Transmembrane protein</fullName>
    </recommendedName>
</protein>
<evidence type="ECO:0008006" key="4">
    <source>
        <dbReference type="Google" id="ProtNLM"/>
    </source>
</evidence>
<dbReference type="Proteomes" id="UP001201812">
    <property type="component" value="Unassembled WGS sequence"/>
</dbReference>
<accession>A0AAD4R9A8</accession>
<name>A0AAD4R9A8_9BILA</name>
<evidence type="ECO:0000313" key="3">
    <source>
        <dbReference type="Proteomes" id="UP001201812"/>
    </source>
</evidence>
<keyword evidence="3" id="KW-1185">Reference proteome</keyword>
<keyword evidence="1" id="KW-0472">Membrane</keyword>
<keyword evidence="1" id="KW-0812">Transmembrane</keyword>
<proteinExistence type="predicted"/>
<keyword evidence="1" id="KW-1133">Transmembrane helix</keyword>
<evidence type="ECO:0000256" key="1">
    <source>
        <dbReference type="SAM" id="Phobius"/>
    </source>
</evidence>
<organism evidence="2 3">
    <name type="scientific">Ditylenchus destructor</name>
    <dbReference type="NCBI Taxonomy" id="166010"/>
    <lineage>
        <taxon>Eukaryota</taxon>
        <taxon>Metazoa</taxon>
        <taxon>Ecdysozoa</taxon>
        <taxon>Nematoda</taxon>
        <taxon>Chromadorea</taxon>
        <taxon>Rhabditida</taxon>
        <taxon>Tylenchina</taxon>
        <taxon>Tylenchomorpha</taxon>
        <taxon>Sphaerularioidea</taxon>
        <taxon>Anguinidae</taxon>
        <taxon>Anguininae</taxon>
        <taxon>Ditylenchus</taxon>
    </lineage>
</organism>
<feature type="transmembrane region" description="Helical" evidence="1">
    <location>
        <begin position="60"/>
        <end position="81"/>
    </location>
</feature>
<gene>
    <name evidence="2" type="ORF">DdX_02629</name>
</gene>
<reference evidence="2" key="1">
    <citation type="submission" date="2022-01" db="EMBL/GenBank/DDBJ databases">
        <title>Genome Sequence Resource for Two Populations of Ditylenchus destructor, the Migratory Endoparasitic Phytonematode.</title>
        <authorList>
            <person name="Zhang H."/>
            <person name="Lin R."/>
            <person name="Xie B."/>
        </authorList>
    </citation>
    <scope>NUCLEOTIDE SEQUENCE</scope>
    <source>
        <strain evidence="2">BazhouSP</strain>
    </source>
</reference>
<comment type="caution">
    <text evidence="2">The sequence shown here is derived from an EMBL/GenBank/DDBJ whole genome shotgun (WGS) entry which is preliminary data.</text>
</comment>